<feature type="region of interest" description="Disordered" evidence="1">
    <location>
        <begin position="1"/>
        <end position="25"/>
    </location>
</feature>
<evidence type="ECO:0000313" key="3">
    <source>
        <dbReference type="Proteomes" id="UP000621560"/>
    </source>
</evidence>
<organism evidence="2 3">
    <name type="scientific">Paenibacillus sabuli</name>
    <dbReference type="NCBI Taxonomy" id="2772509"/>
    <lineage>
        <taxon>Bacteria</taxon>
        <taxon>Bacillati</taxon>
        <taxon>Bacillota</taxon>
        <taxon>Bacilli</taxon>
        <taxon>Bacillales</taxon>
        <taxon>Paenibacillaceae</taxon>
        <taxon>Paenibacillus</taxon>
    </lineage>
</organism>
<comment type="caution">
    <text evidence="2">The sequence shown here is derived from an EMBL/GenBank/DDBJ whole genome shotgun (WGS) entry which is preliminary data.</text>
</comment>
<dbReference type="EMBL" id="JACXIZ010000089">
    <property type="protein sequence ID" value="MBD2848666.1"/>
    <property type="molecule type" value="Genomic_DNA"/>
</dbReference>
<evidence type="ECO:0000256" key="1">
    <source>
        <dbReference type="SAM" id="MobiDB-lite"/>
    </source>
</evidence>
<evidence type="ECO:0000313" key="2">
    <source>
        <dbReference type="EMBL" id="MBD2848666.1"/>
    </source>
</evidence>
<protein>
    <submittedName>
        <fullName evidence="2">Uncharacterized protein</fullName>
    </submittedName>
</protein>
<reference evidence="2" key="1">
    <citation type="submission" date="2020-09" db="EMBL/GenBank/DDBJ databases">
        <title>A novel bacterium of genus Paenibacillus, isolated from South China Sea.</title>
        <authorList>
            <person name="Huang H."/>
            <person name="Mo K."/>
            <person name="Hu Y."/>
        </authorList>
    </citation>
    <scope>NUCLEOTIDE SEQUENCE</scope>
    <source>
        <strain evidence="2">IB182496</strain>
    </source>
</reference>
<dbReference type="Proteomes" id="UP000621560">
    <property type="component" value="Unassembled WGS sequence"/>
</dbReference>
<dbReference type="AlphaFoldDB" id="A0A927BXF5"/>
<gene>
    <name evidence="2" type="ORF">IDH44_26140</name>
</gene>
<dbReference type="RefSeq" id="WP_190921761.1">
    <property type="nucleotide sequence ID" value="NZ_JACXIZ010000089.1"/>
</dbReference>
<keyword evidence="3" id="KW-1185">Reference proteome</keyword>
<sequence>MAKKQRKVLIKPDANTKEPLYNSKAGNRFDDCGAALPDLADRADACFSCRSGR</sequence>
<name>A0A927BXF5_9BACL</name>
<proteinExistence type="predicted"/>
<accession>A0A927BXF5</accession>